<organism evidence="5 6">
    <name type="scientific">Desulfosarcina ovata subsp. sediminis</name>
    <dbReference type="NCBI Taxonomy" id="885957"/>
    <lineage>
        <taxon>Bacteria</taxon>
        <taxon>Pseudomonadati</taxon>
        <taxon>Thermodesulfobacteriota</taxon>
        <taxon>Desulfobacteria</taxon>
        <taxon>Desulfobacterales</taxon>
        <taxon>Desulfosarcinaceae</taxon>
        <taxon>Desulfosarcina</taxon>
    </lineage>
</organism>
<evidence type="ECO:0000256" key="2">
    <source>
        <dbReference type="ARBA" id="ARBA00023125"/>
    </source>
</evidence>
<dbReference type="Pfam" id="PF07729">
    <property type="entry name" value="FCD"/>
    <property type="match status" value="1"/>
</dbReference>
<dbReference type="PRINTS" id="PR00035">
    <property type="entry name" value="HTHGNTR"/>
</dbReference>
<keyword evidence="1" id="KW-0805">Transcription regulation</keyword>
<name>A0A5K7ZLR2_9BACT</name>
<dbReference type="SMART" id="SM00345">
    <property type="entry name" value="HTH_GNTR"/>
    <property type="match status" value="1"/>
</dbReference>
<protein>
    <submittedName>
        <fullName evidence="5">GntR family transcriptional regulator</fullName>
    </submittedName>
</protein>
<evidence type="ECO:0000313" key="5">
    <source>
        <dbReference type="EMBL" id="BBO82046.1"/>
    </source>
</evidence>
<dbReference type="EMBL" id="AP021876">
    <property type="protein sequence ID" value="BBO82046.1"/>
    <property type="molecule type" value="Genomic_DNA"/>
</dbReference>
<feature type="domain" description="HTH gntR-type" evidence="4">
    <location>
        <begin position="16"/>
        <end position="83"/>
    </location>
</feature>
<dbReference type="InterPro" id="IPR011711">
    <property type="entry name" value="GntR_C"/>
</dbReference>
<evidence type="ECO:0000256" key="3">
    <source>
        <dbReference type="ARBA" id="ARBA00023163"/>
    </source>
</evidence>
<dbReference type="CDD" id="cd07377">
    <property type="entry name" value="WHTH_GntR"/>
    <property type="match status" value="1"/>
</dbReference>
<dbReference type="Proteomes" id="UP000425960">
    <property type="component" value="Chromosome"/>
</dbReference>
<dbReference type="AlphaFoldDB" id="A0A5K7ZLR2"/>
<evidence type="ECO:0000259" key="4">
    <source>
        <dbReference type="PROSITE" id="PS50949"/>
    </source>
</evidence>
<proteinExistence type="predicted"/>
<dbReference type="InterPro" id="IPR008920">
    <property type="entry name" value="TF_FadR/GntR_C"/>
</dbReference>
<dbReference type="SUPFAM" id="SSF48008">
    <property type="entry name" value="GntR ligand-binding domain-like"/>
    <property type="match status" value="1"/>
</dbReference>
<dbReference type="InterPro" id="IPR036388">
    <property type="entry name" value="WH-like_DNA-bd_sf"/>
</dbReference>
<accession>A0A5K7ZLR2</accession>
<dbReference type="SMART" id="SM00895">
    <property type="entry name" value="FCD"/>
    <property type="match status" value="1"/>
</dbReference>
<dbReference type="PANTHER" id="PTHR43537:SF24">
    <property type="entry name" value="GLUCONATE OPERON TRANSCRIPTIONAL REPRESSOR"/>
    <property type="match status" value="1"/>
</dbReference>
<dbReference type="InterPro" id="IPR036390">
    <property type="entry name" value="WH_DNA-bd_sf"/>
</dbReference>
<dbReference type="GO" id="GO:0003677">
    <property type="term" value="F:DNA binding"/>
    <property type="evidence" value="ECO:0007669"/>
    <property type="project" value="UniProtKB-KW"/>
</dbReference>
<dbReference type="GO" id="GO:0003700">
    <property type="term" value="F:DNA-binding transcription factor activity"/>
    <property type="evidence" value="ECO:0007669"/>
    <property type="project" value="InterPro"/>
</dbReference>
<keyword evidence="2" id="KW-0238">DNA-binding</keyword>
<dbReference type="Gene3D" id="1.10.10.10">
    <property type="entry name" value="Winged helix-like DNA-binding domain superfamily/Winged helix DNA-binding domain"/>
    <property type="match status" value="1"/>
</dbReference>
<dbReference type="PROSITE" id="PS50949">
    <property type="entry name" value="HTH_GNTR"/>
    <property type="match status" value="1"/>
</dbReference>
<dbReference type="KEGG" id="dov:DSCO28_26120"/>
<dbReference type="Gene3D" id="1.20.120.530">
    <property type="entry name" value="GntR ligand-binding domain-like"/>
    <property type="match status" value="1"/>
</dbReference>
<dbReference type="PANTHER" id="PTHR43537">
    <property type="entry name" value="TRANSCRIPTIONAL REGULATOR, GNTR FAMILY"/>
    <property type="match status" value="1"/>
</dbReference>
<dbReference type="InterPro" id="IPR000524">
    <property type="entry name" value="Tscrpt_reg_HTH_GntR"/>
</dbReference>
<keyword evidence="3" id="KW-0804">Transcription</keyword>
<evidence type="ECO:0000256" key="1">
    <source>
        <dbReference type="ARBA" id="ARBA00023015"/>
    </source>
</evidence>
<evidence type="ECO:0000313" key="6">
    <source>
        <dbReference type="Proteomes" id="UP000425960"/>
    </source>
</evidence>
<reference evidence="5 6" key="1">
    <citation type="submission" date="2019-11" db="EMBL/GenBank/DDBJ databases">
        <title>Comparative genomics of hydrocarbon-degrading Desulfosarcina strains.</title>
        <authorList>
            <person name="Watanabe M."/>
            <person name="Kojima H."/>
            <person name="Fukui M."/>
        </authorList>
    </citation>
    <scope>NUCLEOTIDE SEQUENCE [LARGE SCALE GENOMIC DNA]</scope>
    <source>
        <strain evidence="5 6">28bB2T</strain>
    </source>
</reference>
<dbReference type="SUPFAM" id="SSF46785">
    <property type="entry name" value="Winged helix' DNA-binding domain"/>
    <property type="match status" value="1"/>
</dbReference>
<sequence>MYAIIYAKMYAIMKSQTEREKAYRKIREAIMFGNLNPGEKLAERHLCEMLELGRTPIREAIRQLESEGFLRVVPNRGAYVIKMSIHDIEEVAEVVGVLEGYGAAKAAKIITPKQLNELKKIGAQFNAAAKDLDYDAYAEIDSKFHDFFPRIIGNAFLVTEIRNMRNKSFRLRAPKTFLFDHVNEFVIDHEKIIEAVSENDPEKACDAMKLHVKRAKDHFIQFLKENPWLS</sequence>
<gene>
    <name evidence="5" type="ORF">DSCO28_26120</name>
</gene>
<dbReference type="Pfam" id="PF00392">
    <property type="entry name" value="GntR"/>
    <property type="match status" value="1"/>
</dbReference>